<dbReference type="KEGG" id="oai:OLEAN_C07310"/>
<evidence type="ECO:0000256" key="3">
    <source>
        <dbReference type="ARBA" id="ARBA00023163"/>
    </source>
</evidence>
<dbReference type="OrthoDB" id="5722175at2"/>
<gene>
    <name evidence="5" type="ORF">OLEAN_C07310</name>
</gene>
<keyword evidence="1" id="KW-0805">Transcription regulation</keyword>
<dbReference type="InterPro" id="IPR020449">
    <property type="entry name" value="Tscrpt_reg_AraC-type_HTH"/>
</dbReference>
<dbReference type="GO" id="GO:0003700">
    <property type="term" value="F:DNA-binding transcription factor activity"/>
    <property type="evidence" value="ECO:0007669"/>
    <property type="project" value="InterPro"/>
</dbReference>
<keyword evidence="2" id="KW-0238">DNA-binding</keyword>
<dbReference type="SMART" id="SM00342">
    <property type="entry name" value="HTH_ARAC"/>
    <property type="match status" value="1"/>
</dbReference>
<dbReference type="SUPFAM" id="SSF46689">
    <property type="entry name" value="Homeodomain-like"/>
    <property type="match status" value="1"/>
</dbReference>
<dbReference type="PANTHER" id="PTHR47894:SF1">
    <property type="entry name" value="HTH-TYPE TRANSCRIPTIONAL REGULATOR VQSM"/>
    <property type="match status" value="1"/>
</dbReference>
<dbReference type="AlphaFoldDB" id="R4YKG0"/>
<evidence type="ECO:0000313" key="5">
    <source>
        <dbReference type="EMBL" id="CCK74907.1"/>
    </source>
</evidence>
<dbReference type="Pfam" id="PF12833">
    <property type="entry name" value="HTH_18"/>
    <property type="match status" value="1"/>
</dbReference>
<dbReference type="PATRIC" id="fig|698738.3.peg.757"/>
<dbReference type="EMBL" id="FO203512">
    <property type="protein sequence ID" value="CCK74907.1"/>
    <property type="molecule type" value="Genomic_DNA"/>
</dbReference>
<sequence>MPNKTLSQHHASDTGSHSTITAYSTIAAWAIAISWALKAQELNADEIFATAGLTLSDFEQKPSSRIPIEHMTQLWEASITATSNPAFGLSVTEHVHAVHLKALGMLIVSCESLAQALDKIVSYHALVSDSVQLDLHHSADKVGFSIRAVEGVNISPAAYDAFFSVIVKFCRNMMGNDELVARLDLIRHKPNSLKPWLKFFGREVYFNQDDNCLWLYRSFLEKNSLHFDEKVQQMNENAVQDYLQDMNANTWVDKCRKHLIIGLNEEAPSLTKVAGKLNVSERTLARHLRAEGVSFSEILQQKKQDLACYYLLETDENITGVALNLGFQDVSNFNRAFQRWYNMTPSDFRNKRIK</sequence>
<dbReference type="PANTHER" id="PTHR47894">
    <property type="entry name" value="HTH-TYPE TRANSCRIPTIONAL REGULATOR GADX"/>
    <property type="match status" value="1"/>
</dbReference>
<dbReference type="PRINTS" id="PR00032">
    <property type="entry name" value="HTHARAC"/>
</dbReference>
<dbReference type="GO" id="GO:0000976">
    <property type="term" value="F:transcription cis-regulatory region binding"/>
    <property type="evidence" value="ECO:0007669"/>
    <property type="project" value="TreeGrafter"/>
</dbReference>
<dbReference type="InterPro" id="IPR009057">
    <property type="entry name" value="Homeodomain-like_sf"/>
</dbReference>
<proteinExistence type="predicted"/>
<dbReference type="GO" id="GO:0005829">
    <property type="term" value="C:cytosol"/>
    <property type="evidence" value="ECO:0007669"/>
    <property type="project" value="TreeGrafter"/>
</dbReference>
<reference evidence="5 6" key="1">
    <citation type="journal article" date="2013" name="Nat. Commun.">
        <title>Genome sequence and functional genomic analysis of the oil-degrading bacterium Oleispira antarctica.</title>
        <authorList>
            <person name="Kube M."/>
            <person name="Chernikova T.N."/>
            <person name="Al-Ramahi Y."/>
            <person name="Beloqui A."/>
            <person name="Lopez-Cortez N."/>
            <person name="Guazzaroni M.E."/>
            <person name="Heipieper H.J."/>
            <person name="Klages S."/>
            <person name="Kotsyurbenko O.R."/>
            <person name="Langer I."/>
            <person name="Nechitaylo T.Y."/>
            <person name="Lunsdorf H."/>
            <person name="Fernandez M."/>
            <person name="Juarez S."/>
            <person name="Ciordia S."/>
            <person name="Singer A."/>
            <person name="Kagan O."/>
            <person name="Egorova O."/>
            <person name="Petit P.A."/>
            <person name="Stogios P."/>
            <person name="Kim Y."/>
            <person name="Tchigvintsev A."/>
            <person name="Flick R."/>
            <person name="Denaro R."/>
            <person name="Genovese M."/>
            <person name="Albar J.P."/>
            <person name="Reva O.N."/>
            <person name="Martinez-Gomariz M."/>
            <person name="Tran H."/>
            <person name="Ferrer M."/>
            <person name="Savchenko A."/>
            <person name="Yakunin A.F."/>
            <person name="Yakimov M.M."/>
            <person name="Golyshina O.V."/>
            <person name="Reinhardt R."/>
            <person name="Golyshin P.N."/>
        </authorList>
    </citation>
    <scope>NUCLEOTIDE SEQUENCE [LARGE SCALE GENOMIC DNA]</scope>
</reference>
<dbReference type="PROSITE" id="PS01124">
    <property type="entry name" value="HTH_ARAC_FAMILY_2"/>
    <property type="match status" value="1"/>
</dbReference>
<organism evidence="5 6">
    <name type="scientific">Oleispira antarctica RB-8</name>
    <dbReference type="NCBI Taxonomy" id="698738"/>
    <lineage>
        <taxon>Bacteria</taxon>
        <taxon>Pseudomonadati</taxon>
        <taxon>Pseudomonadota</taxon>
        <taxon>Gammaproteobacteria</taxon>
        <taxon>Oceanospirillales</taxon>
        <taxon>Oceanospirillaceae</taxon>
        <taxon>Oleispira</taxon>
    </lineage>
</organism>
<evidence type="ECO:0000256" key="2">
    <source>
        <dbReference type="ARBA" id="ARBA00023125"/>
    </source>
</evidence>
<evidence type="ECO:0000256" key="1">
    <source>
        <dbReference type="ARBA" id="ARBA00023015"/>
    </source>
</evidence>
<evidence type="ECO:0000313" key="6">
    <source>
        <dbReference type="Proteomes" id="UP000032749"/>
    </source>
</evidence>
<evidence type="ECO:0000259" key="4">
    <source>
        <dbReference type="PROSITE" id="PS01124"/>
    </source>
</evidence>
<dbReference type="Proteomes" id="UP000032749">
    <property type="component" value="Chromosome"/>
</dbReference>
<protein>
    <submittedName>
        <fullName evidence="5">Transcriptional regulator, AraC family</fullName>
    </submittedName>
</protein>
<feature type="domain" description="HTH araC/xylS-type" evidence="4">
    <location>
        <begin position="253"/>
        <end position="351"/>
    </location>
</feature>
<dbReference type="HOGENOM" id="CLU_047522_1_1_6"/>
<keyword evidence="3" id="KW-0804">Transcription</keyword>
<dbReference type="Gene3D" id="1.10.10.60">
    <property type="entry name" value="Homeodomain-like"/>
    <property type="match status" value="1"/>
</dbReference>
<keyword evidence="6" id="KW-1185">Reference proteome</keyword>
<dbReference type="InterPro" id="IPR032687">
    <property type="entry name" value="AraC-type_N"/>
</dbReference>
<dbReference type="InterPro" id="IPR018060">
    <property type="entry name" value="HTH_AraC"/>
</dbReference>
<name>R4YKG0_OLEAN</name>
<dbReference type="STRING" id="698738.OLEAN_C07310"/>
<dbReference type="Pfam" id="PF12625">
    <property type="entry name" value="Arabinose_bd"/>
    <property type="match status" value="1"/>
</dbReference>
<accession>R4YKG0</accession>